<keyword evidence="3" id="KW-1185">Reference proteome</keyword>
<sequence length="96" mass="11215">MDDRLDEILDRLRELDHRLATLEGRRGHHEPRCHACGAPRGGHRGRHREHERRGGGDFDEKRVIDTIVRLVCENVAPIVEDVVARELDRRLSRREP</sequence>
<evidence type="ECO:0000256" key="1">
    <source>
        <dbReference type="SAM" id="MobiDB-lite"/>
    </source>
</evidence>
<dbReference type="EMBL" id="CP011125">
    <property type="protein sequence ID" value="AKF03234.1"/>
    <property type="molecule type" value="Genomic_DNA"/>
</dbReference>
<feature type="region of interest" description="Disordered" evidence="1">
    <location>
        <begin position="26"/>
        <end position="57"/>
    </location>
</feature>
<dbReference type="STRING" id="927083.DB32_000383"/>
<reference evidence="2 3" key="1">
    <citation type="submission" date="2015-03" db="EMBL/GenBank/DDBJ databases">
        <title>Genome assembly of Sandaracinus amylolyticus DSM 53668.</title>
        <authorList>
            <person name="Sharma G."/>
            <person name="Subramanian S."/>
        </authorList>
    </citation>
    <scope>NUCLEOTIDE SEQUENCE [LARGE SCALE GENOMIC DNA]</scope>
    <source>
        <strain evidence="2 3">DSM 53668</strain>
    </source>
</reference>
<protein>
    <submittedName>
        <fullName evidence="2">Uncharacterized protein</fullName>
    </submittedName>
</protein>
<accession>A0A0F6SDD1</accession>
<evidence type="ECO:0000313" key="3">
    <source>
        <dbReference type="Proteomes" id="UP000034883"/>
    </source>
</evidence>
<dbReference type="RefSeq" id="WP_053230692.1">
    <property type="nucleotide sequence ID" value="NZ_CP011125.1"/>
</dbReference>
<organism evidence="2 3">
    <name type="scientific">Sandaracinus amylolyticus</name>
    <dbReference type="NCBI Taxonomy" id="927083"/>
    <lineage>
        <taxon>Bacteria</taxon>
        <taxon>Pseudomonadati</taxon>
        <taxon>Myxococcota</taxon>
        <taxon>Polyangia</taxon>
        <taxon>Polyangiales</taxon>
        <taxon>Sandaracinaceae</taxon>
        <taxon>Sandaracinus</taxon>
    </lineage>
</organism>
<dbReference type="KEGG" id="samy:DB32_000383"/>
<gene>
    <name evidence="2" type="ORF">DB32_000383</name>
</gene>
<dbReference type="Proteomes" id="UP000034883">
    <property type="component" value="Chromosome"/>
</dbReference>
<evidence type="ECO:0000313" key="2">
    <source>
        <dbReference type="EMBL" id="AKF03234.1"/>
    </source>
</evidence>
<name>A0A0F6SDD1_9BACT</name>
<feature type="compositionally biased region" description="Basic residues" evidence="1">
    <location>
        <begin position="41"/>
        <end position="50"/>
    </location>
</feature>
<dbReference type="AlphaFoldDB" id="A0A0F6SDD1"/>
<proteinExistence type="predicted"/>